<evidence type="ECO:0000313" key="2">
    <source>
        <dbReference type="Proteomes" id="UP000244956"/>
    </source>
</evidence>
<dbReference type="InterPro" id="IPR017853">
    <property type="entry name" value="GH"/>
</dbReference>
<sequence>MTNSSFLPVFLSVILLFCACSRSKGTKEPKGVKNEVTFEPDLESLIRNPGMGWVIYDDANDEVADATDYWNKQDEIARNYASCLYIRWRWSDLEPEEGRYAWIYDDNFKALVQGALDRGLKLAFRVYVNGQDNIKPGTPQFVFDAGAASYEVEKLGGGKNKTPYPDDPVFQEKFENFIKAFALEFDNTSKVDFIDGFNLGWWGEGHHLKFQNPLNKQSVFSWIINLYGSAFENVPLALTVNSEVGYELEKLVAFEGQDYILRRDGLGSQWFSDYEKGIVKGNFPEKMFIAEAAYWGNGSIEYYSDIDKRHDWTTWNMYYTQVVDEALEHHANYLDLREALESERYVTQALGQVERFIRWGGYRIYPSEISYEKQLTQELKLKINHTWRNIGVGVMPNNNLRWNFKYKVCFGFVDDKGEQVKVHYSKEAEPSDWIKGKDFSYEETIDISDLPTGKYQLVVAIVNSIMNDVGEISLAIQDQSLFSENKWLKVGSVEKK</sequence>
<dbReference type="SUPFAM" id="SSF51445">
    <property type="entry name" value="(Trans)glycosidases"/>
    <property type="match status" value="1"/>
</dbReference>
<dbReference type="AlphaFoldDB" id="A0A2U2B758"/>
<dbReference type="Proteomes" id="UP000244956">
    <property type="component" value="Unassembled WGS sequence"/>
</dbReference>
<accession>A0A2U2B758</accession>
<organism evidence="1 2">
    <name type="scientific">Marinilabilia rubra</name>
    <dbReference type="NCBI Taxonomy" id="2162893"/>
    <lineage>
        <taxon>Bacteria</taxon>
        <taxon>Pseudomonadati</taxon>
        <taxon>Bacteroidota</taxon>
        <taxon>Bacteroidia</taxon>
        <taxon>Marinilabiliales</taxon>
        <taxon>Marinilabiliaceae</taxon>
        <taxon>Marinilabilia</taxon>
    </lineage>
</organism>
<keyword evidence="2" id="KW-1185">Reference proteome</keyword>
<dbReference type="EMBL" id="QEWP01000010">
    <property type="protein sequence ID" value="PWD98874.1"/>
    <property type="molecule type" value="Genomic_DNA"/>
</dbReference>
<comment type="caution">
    <text evidence="1">The sequence shown here is derived from an EMBL/GenBank/DDBJ whole genome shotgun (WGS) entry which is preliminary data.</text>
</comment>
<name>A0A2U2B758_9BACT</name>
<dbReference type="Gene3D" id="3.20.20.80">
    <property type="entry name" value="Glycosidases"/>
    <property type="match status" value="1"/>
</dbReference>
<gene>
    <name evidence="1" type="ORF">DDZ16_12795</name>
</gene>
<proteinExistence type="predicted"/>
<evidence type="ECO:0000313" key="1">
    <source>
        <dbReference type="EMBL" id="PWD98874.1"/>
    </source>
</evidence>
<evidence type="ECO:0008006" key="3">
    <source>
        <dbReference type="Google" id="ProtNLM"/>
    </source>
</evidence>
<protein>
    <recommendedName>
        <fullName evidence="3">DUF4832 domain-containing protein</fullName>
    </recommendedName>
</protein>
<reference evidence="1 2" key="1">
    <citation type="submission" date="2018-05" db="EMBL/GenBank/DDBJ databases">
        <title>Marinilabilia rubrum sp. nov., isolated from saltern sediment.</title>
        <authorList>
            <person name="Zhang R."/>
        </authorList>
    </citation>
    <scope>NUCLEOTIDE SEQUENCE [LARGE SCALE GENOMIC DNA]</scope>
    <source>
        <strain evidence="1 2">WTE16</strain>
    </source>
</reference>